<dbReference type="Gene3D" id="2.70.150.10">
    <property type="entry name" value="Calcium-transporting ATPase, cytoplasmic transduction domain A"/>
    <property type="match status" value="1"/>
</dbReference>
<dbReference type="EC" id="7.2.2.14" evidence="4"/>
<dbReference type="OrthoDB" id="9760364at2"/>
<keyword evidence="12" id="KW-0460">Magnesium</keyword>
<dbReference type="KEGG" id="mkc:kam1_775"/>
<dbReference type="InterPro" id="IPR059000">
    <property type="entry name" value="ATPase_P-type_domA"/>
</dbReference>
<dbReference type="RefSeq" id="WP_079254277.1">
    <property type="nucleotide sequence ID" value="NZ_CP037899.1"/>
</dbReference>
<dbReference type="InterPro" id="IPR006068">
    <property type="entry name" value="ATPase_P-typ_cation-transptr_C"/>
</dbReference>
<evidence type="ECO:0000256" key="13">
    <source>
        <dbReference type="ARBA" id="ARBA00022967"/>
    </source>
</evidence>
<evidence type="ECO:0000256" key="18">
    <source>
        <dbReference type="SAM" id="Phobius"/>
    </source>
</evidence>
<keyword evidence="15 18" id="KW-0472">Membrane</keyword>
<evidence type="ECO:0000259" key="19">
    <source>
        <dbReference type="SMART" id="SM00831"/>
    </source>
</evidence>
<dbReference type="Pfam" id="PF13246">
    <property type="entry name" value="Cation_ATPase"/>
    <property type="match status" value="1"/>
</dbReference>
<protein>
    <recommendedName>
        <fullName evidence="5">Magnesium-transporting ATPase, P-type 1</fullName>
        <ecNumber evidence="4">7.2.2.14</ecNumber>
    </recommendedName>
    <alternativeName>
        <fullName evidence="16">Mg(2+) transport ATPase, P-type 1</fullName>
    </alternativeName>
</protein>
<evidence type="ECO:0000256" key="16">
    <source>
        <dbReference type="ARBA" id="ARBA00029806"/>
    </source>
</evidence>
<dbReference type="PRINTS" id="PR01836">
    <property type="entry name" value="MGATPASE"/>
</dbReference>
<evidence type="ECO:0000256" key="17">
    <source>
        <dbReference type="ARBA" id="ARBA00047295"/>
    </source>
</evidence>
<dbReference type="InterPro" id="IPR023298">
    <property type="entry name" value="ATPase_P-typ_TM_dom_sf"/>
</dbReference>
<dbReference type="SFLD" id="SFLDF00027">
    <property type="entry name" value="p-type_atpase"/>
    <property type="match status" value="1"/>
</dbReference>
<evidence type="ECO:0000256" key="3">
    <source>
        <dbReference type="ARBA" id="ARBA00008746"/>
    </source>
</evidence>
<keyword evidence="11" id="KW-0067">ATP-binding</keyword>
<comment type="catalytic activity">
    <reaction evidence="17">
        <text>Mg(2+)(out) + ATP + H2O = Mg(2+)(in) + ADP + phosphate + H(+)</text>
        <dbReference type="Rhea" id="RHEA:10260"/>
        <dbReference type="ChEBI" id="CHEBI:15377"/>
        <dbReference type="ChEBI" id="CHEBI:15378"/>
        <dbReference type="ChEBI" id="CHEBI:18420"/>
        <dbReference type="ChEBI" id="CHEBI:30616"/>
        <dbReference type="ChEBI" id="CHEBI:43474"/>
        <dbReference type="ChEBI" id="CHEBI:456216"/>
        <dbReference type="EC" id="7.2.2.14"/>
    </reaction>
</comment>
<keyword evidence="8" id="KW-0597">Phosphoprotein</keyword>
<dbReference type="InterPro" id="IPR001757">
    <property type="entry name" value="P_typ_ATPase"/>
</dbReference>
<dbReference type="Gene3D" id="3.40.1110.10">
    <property type="entry name" value="Calcium-transporting ATPase, cytoplasmic domain N"/>
    <property type="match status" value="1"/>
</dbReference>
<evidence type="ECO:0000256" key="5">
    <source>
        <dbReference type="ARBA" id="ARBA00013555"/>
    </source>
</evidence>
<evidence type="ECO:0000313" key="21">
    <source>
        <dbReference type="Proteomes" id="UP000315925"/>
    </source>
</evidence>
<dbReference type="InterPro" id="IPR036412">
    <property type="entry name" value="HAD-like_sf"/>
</dbReference>
<dbReference type="GO" id="GO:0005886">
    <property type="term" value="C:plasma membrane"/>
    <property type="evidence" value="ECO:0007669"/>
    <property type="project" value="UniProtKB-SubCell"/>
</dbReference>
<accession>A0A516TL99</accession>
<dbReference type="PROSITE" id="PS00154">
    <property type="entry name" value="ATPASE_E1_E2"/>
    <property type="match status" value="1"/>
</dbReference>
<dbReference type="GO" id="GO:0005524">
    <property type="term" value="F:ATP binding"/>
    <property type="evidence" value="ECO:0007669"/>
    <property type="project" value="UniProtKB-KW"/>
</dbReference>
<evidence type="ECO:0000256" key="4">
    <source>
        <dbReference type="ARBA" id="ARBA00012786"/>
    </source>
</evidence>
<dbReference type="NCBIfam" id="TIGR01524">
    <property type="entry name" value="ATPase-IIIB_Mg"/>
    <property type="match status" value="1"/>
</dbReference>
<keyword evidence="14 18" id="KW-1133">Transmembrane helix</keyword>
<evidence type="ECO:0000256" key="1">
    <source>
        <dbReference type="ARBA" id="ARBA00003954"/>
    </source>
</evidence>
<evidence type="ECO:0000256" key="14">
    <source>
        <dbReference type="ARBA" id="ARBA00022989"/>
    </source>
</evidence>
<dbReference type="Pfam" id="PF00690">
    <property type="entry name" value="Cation_ATPase_N"/>
    <property type="match status" value="1"/>
</dbReference>
<dbReference type="GO" id="GO:0016887">
    <property type="term" value="F:ATP hydrolysis activity"/>
    <property type="evidence" value="ECO:0007669"/>
    <property type="project" value="InterPro"/>
</dbReference>
<dbReference type="InterPro" id="IPR023214">
    <property type="entry name" value="HAD_sf"/>
</dbReference>
<comment type="subcellular location">
    <subcellularLocation>
        <location evidence="2">Cell inner membrane</location>
        <topology evidence="2">Multi-pass membrane protein</topology>
    </subcellularLocation>
</comment>
<dbReference type="AlphaFoldDB" id="A0A516TL99"/>
<dbReference type="InterPro" id="IPR018303">
    <property type="entry name" value="ATPase_P-typ_P_site"/>
</dbReference>
<dbReference type="InterPro" id="IPR006415">
    <property type="entry name" value="P-type_ATPase_IIIB"/>
</dbReference>
<dbReference type="SFLD" id="SFLDS00003">
    <property type="entry name" value="Haloacid_Dehalogenase"/>
    <property type="match status" value="1"/>
</dbReference>
<evidence type="ECO:0000256" key="8">
    <source>
        <dbReference type="ARBA" id="ARBA00022553"/>
    </source>
</evidence>
<keyword evidence="6" id="KW-1003">Cell membrane</keyword>
<dbReference type="Gene3D" id="3.40.50.1000">
    <property type="entry name" value="HAD superfamily/HAD-like"/>
    <property type="match status" value="1"/>
</dbReference>
<dbReference type="SMART" id="SM00831">
    <property type="entry name" value="Cation_ATPase_N"/>
    <property type="match status" value="1"/>
</dbReference>
<keyword evidence="13" id="KW-1278">Translocase</keyword>
<dbReference type="Pfam" id="PF00122">
    <property type="entry name" value="E1-E2_ATPase"/>
    <property type="match status" value="1"/>
</dbReference>
<dbReference type="InterPro" id="IPR004014">
    <property type="entry name" value="ATPase_P-typ_cation-transptr_N"/>
</dbReference>
<feature type="transmembrane region" description="Helical" evidence="18">
    <location>
        <begin position="721"/>
        <end position="743"/>
    </location>
</feature>
<dbReference type="Proteomes" id="UP000315925">
    <property type="component" value="Chromosome"/>
</dbReference>
<dbReference type="SUPFAM" id="SSF56784">
    <property type="entry name" value="HAD-like"/>
    <property type="match status" value="1"/>
</dbReference>
<dbReference type="SUPFAM" id="SSF81653">
    <property type="entry name" value="Calcium ATPase, transduction domain A"/>
    <property type="match status" value="1"/>
</dbReference>
<feature type="transmembrane region" description="Helical" evidence="18">
    <location>
        <begin position="341"/>
        <end position="365"/>
    </location>
</feature>
<comment type="similarity">
    <text evidence="3">Belongs to the cation transport ATPase (P-type) (TC 3.A.3) family. Type IIIB subfamily.</text>
</comment>
<dbReference type="InterPro" id="IPR023299">
    <property type="entry name" value="ATPase_P-typ_cyto_dom_N"/>
</dbReference>
<evidence type="ECO:0000256" key="6">
    <source>
        <dbReference type="ARBA" id="ARBA00022475"/>
    </source>
</evidence>
<keyword evidence="9 18" id="KW-0812">Transmembrane</keyword>
<evidence type="ECO:0000256" key="2">
    <source>
        <dbReference type="ARBA" id="ARBA00004429"/>
    </source>
</evidence>
<evidence type="ECO:0000313" key="20">
    <source>
        <dbReference type="EMBL" id="QDQ42019.1"/>
    </source>
</evidence>
<name>A0A516TL99_9BACT</name>
<proteinExistence type="inferred from homology"/>
<dbReference type="InterPro" id="IPR008250">
    <property type="entry name" value="ATPase_P-typ_transduc_dom_A_sf"/>
</dbReference>
<organism evidence="20 21">
    <name type="scientific">Methylacidiphilum kamchatkense Kam1</name>
    <dbReference type="NCBI Taxonomy" id="1202785"/>
    <lineage>
        <taxon>Bacteria</taxon>
        <taxon>Pseudomonadati</taxon>
        <taxon>Verrucomicrobiota</taxon>
        <taxon>Methylacidiphilae</taxon>
        <taxon>Methylacidiphilales</taxon>
        <taxon>Methylacidiphilaceae</taxon>
        <taxon>Methylacidiphilum (ex Ratnadevi et al. 2023)</taxon>
    </lineage>
</organism>
<feature type="transmembrane region" description="Helical" evidence="18">
    <location>
        <begin position="311"/>
        <end position="329"/>
    </location>
</feature>
<feature type="transmembrane region" description="Helical" evidence="18">
    <location>
        <begin position="788"/>
        <end position="814"/>
    </location>
</feature>
<keyword evidence="10" id="KW-0547">Nucleotide-binding</keyword>
<dbReference type="CDD" id="cd02077">
    <property type="entry name" value="P-type_ATPase_Mg"/>
    <property type="match status" value="1"/>
</dbReference>
<dbReference type="NCBIfam" id="NF011702">
    <property type="entry name" value="PRK15122.1"/>
    <property type="match status" value="1"/>
</dbReference>
<dbReference type="STRING" id="1202785.A946_08880"/>
<comment type="function">
    <text evidence="1">Mediates magnesium influx to the cytosol.</text>
</comment>
<feature type="transmembrane region" description="Helical" evidence="18">
    <location>
        <begin position="856"/>
        <end position="878"/>
    </location>
</feature>
<dbReference type="SFLD" id="SFLDG00002">
    <property type="entry name" value="C1.7:_P-type_atpase_like"/>
    <property type="match status" value="1"/>
</dbReference>
<sequence length="923" mass="103722">MRNTRKDKKLIEKRNWRAIFFELFLGKVRLGERKKEAFLKEKEASIFERLKKASQVPLSDLYAELKTRPEGLTEKEVEERLEKYGYNEIKQEEIPSWFIMLLQSYFNPFALLLTFLALVAGSVGEKESVLIMMIMVVVSVVLRFSQEFQSSRAAERLKAMVRTTASVKRLWNKEQDQETSIVPSLESSQVREVPISQIVPGDILQLSAGDMIPADVRLIFTRDLFVSQGVLTGESMPVEKYDTVYPASFNEQKRTDPFSLPNIAYLGTNVISGTATAVVLATGENTYFGAFSKSLRGYRTMTSFDVGVNRISWLLLQVIGTLIPVIFLINGFTKGSWMDAFLFSLAVGVGLTPTMLPVIVSGCLARGALLLSKNKVVTKRLNAIQNIGAMDILCTDKTGTLTHNKIILEKYLDPEGNENEEVLKYAYINSYYQSGLRNLLDQAVLDKKEEGKKFIFHYTKVDEIPFDFTRRRMSVVAREITTGKDLLITKGAVEEMIAICGSLLKDGKVIELTPDIKKKALALRDDLNSDGLRVLAVAFRELPLEMNRPVSVNDEQGMTLCGFIAFLDPPKHDAEDAVRALKNYGVEVKIITGDNELVTRRICDWIGLEVRGVMRGSEIENLTDDELITAAEKANIFVKMSPLQKARVIRALRTGGHIVGFLGDGINDAQALREADVGISVDTAVDIAKESADIILLEKSLIVLEQAVIEGRVMFGNMVKYIKMAVSSNFGNVLSILGSGILLPFLPMSPLQILILNLIYDLSQTLIPWDRMDEDFIAKPRKWEAEGILRFMFIIGPISSVFDYVTYGVMWFVFGANSIENQSLFHTGWFVESLLSQSLIVHMIRTRKIPFIQSIATKPLVLATAVVIVIGHLIPYSFFGEAAGLVPLPFSYYLWLWGILLTYCITVQTVKNWYIKRFHGEWL</sequence>
<evidence type="ECO:0000256" key="12">
    <source>
        <dbReference type="ARBA" id="ARBA00022842"/>
    </source>
</evidence>
<evidence type="ECO:0000256" key="7">
    <source>
        <dbReference type="ARBA" id="ARBA00022519"/>
    </source>
</evidence>
<feature type="domain" description="Cation-transporting P-type ATPase N-terminal" evidence="19">
    <location>
        <begin position="52"/>
        <end position="125"/>
    </location>
</feature>
<keyword evidence="7" id="KW-0997">Cell inner membrane</keyword>
<feature type="transmembrane region" description="Helical" evidence="18">
    <location>
        <begin position="129"/>
        <end position="146"/>
    </location>
</feature>
<dbReference type="Pfam" id="PF00689">
    <property type="entry name" value="Cation_ATPase_C"/>
    <property type="match status" value="1"/>
</dbReference>
<feature type="transmembrane region" description="Helical" evidence="18">
    <location>
        <begin position="890"/>
        <end position="910"/>
    </location>
</feature>
<evidence type="ECO:0000256" key="11">
    <source>
        <dbReference type="ARBA" id="ARBA00022840"/>
    </source>
</evidence>
<dbReference type="NCBIfam" id="TIGR01494">
    <property type="entry name" value="ATPase_P-type"/>
    <property type="match status" value="1"/>
</dbReference>
<dbReference type="GO" id="GO:0015444">
    <property type="term" value="F:P-type magnesium transporter activity"/>
    <property type="evidence" value="ECO:0007669"/>
    <property type="project" value="UniProtKB-EC"/>
</dbReference>
<dbReference type="EMBL" id="CP037899">
    <property type="protein sequence ID" value="QDQ42019.1"/>
    <property type="molecule type" value="Genomic_DNA"/>
</dbReference>
<dbReference type="PANTHER" id="PTHR42861">
    <property type="entry name" value="CALCIUM-TRANSPORTING ATPASE"/>
    <property type="match status" value="1"/>
</dbReference>
<dbReference type="SUPFAM" id="SSF81665">
    <property type="entry name" value="Calcium ATPase, transmembrane domain M"/>
    <property type="match status" value="1"/>
</dbReference>
<feature type="transmembrane region" description="Helical" evidence="18">
    <location>
        <begin position="105"/>
        <end position="123"/>
    </location>
</feature>
<dbReference type="InterPro" id="IPR044492">
    <property type="entry name" value="P_typ_ATPase_HD_dom"/>
</dbReference>
<evidence type="ECO:0000256" key="10">
    <source>
        <dbReference type="ARBA" id="ARBA00022741"/>
    </source>
</evidence>
<evidence type="ECO:0000256" key="9">
    <source>
        <dbReference type="ARBA" id="ARBA00022692"/>
    </source>
</evidence>
<evidence type="ECO:0000256" key="15">
    <source>
        <dbReference type="ARBA" id="ARBA00023136"/>
    </source>
</evidence>
<dbReference type="Gene3D" id="1.20.1110.10">
    <property type="entry name" value="Calcium-transporting ATPase, transmembrane domain"/>
    <property type="match status" value="1"/>
</dbReference>
<gene>
    <name evidence="20" type="ORF">kam1_775</name>
</gene>
<reference evidence="21" key="1">
    <citation type="submission" date="2019-03" db="EMBL/GenBank/DDBJ databases">
        <title>Complete genome of Methylacidiphilum kamchatkense Kam1.</title>
        <authorList>
            <person name="Kruse T."/>
            <person name="Murarilal Ratnadevi C."/>
            <person name="Erikstad H.-A."/>
            <person name="Birkeland N.-K."/>
        </authorList>
    </citation>
    <scope>NUCLEOTIDE SEQUENCE [LARGE SCALE GENOMIC DNA]</scope>
    <source>
        <strain evidence="21">kam1</strain>
    </source>
</reference>